<gene>
    <name evidence="4" type="primary">kbaY</name>
    <name evidence="4" type="synonym">agaY</name>
    <name evidence="4" type="ORF">C9J01_06065</name>
</gene>
<dbReference type="InterPro" id="IPR000771">
    <property type="entry name" value="FBA_II"/>
</dbReference>
<evidence type="ECO:0000256" key="1">
    <source>
        <dbReference type="PIRSR" id="PIRSR001359-1"/>
    </source>
</evidence>
<accession>A0A2T3NM35</accession>
<dbReference type="Proteomes" id="UP000241346">
    <property type="component" value="Unassembled WGS sequence"/>
</dbReference>
<dbReference type="AlphaFoldDB" id="A0A2T3NM35"/>
<dbReference type="PIRSF" id="PIRSF001359">
    <property type="entry name" value="F_bP_aldolase_II"/>
    <property type="match status" value="1"/>
</dbReference>
<dbReference type="PROSITE" id="PS00602">
    <property type="entry name" value="ALDOLASE_CLASS_II_1"/>
    <property type="match status" value="1"/>
</dbReference>
<evidence type="ECO:0000313" key="5">
    <source>
        <dbReference type="Proteomes" id="UP000241346"/>
    </source>
</evidence>
<feature type="binding site" evidence="2">
    <location>
        <position position="174"/>
    </location>
    <ligand>
        <name>dihydroxyacetone phosphate</name>
        <dbReference type="ChEBI" id="CHEBI:57642"/>
    </ligand>
</feature>
<dbReference type="OrthoDB" id="9803995at2"/>
<feature type="binding site" evidence="2">
    <location>
        <begin position="223"/>
        <end position="226"/>
    </location>
    <ligand>
        <name>dihydroxyacetone phosphate</name>
        <dbReference type="ChEBI" id="CHEBI:57642"/>
    </ligand>
</feature>
<feature type="binding site" evidence="3">
    <location>
        <position position="132"/>
    </location>
    <ligand>
        <name>Zn(2+)</name>
        <dbReference type="ChEBI" id="CHEBI:29105"/>
        <label>2</label>
    </ligand>
</feature>
<feature type="binding site" evidence="3">
    <location>
        <position position="102"/>
    </location>
    <ligand>
        <name>Zn(2+)</name>
        <dbReference type="ChEBI" id="CHEBI:29105"/>
        <label>2</label>
    </ligand>
</feature>
<dbReference type="NCBIfam" id="TIGR00167">
    <property type="entry name" value="cbbA"/>
    <property type="match status" value="1"/>
</dbReference>
<protein>
    <submittedName>
        <fullName evidence="4">Tagatose-bisphosphate aldolase</fullName>
    </submittedName>
</protein>
<comment type="cofactor">
    <cofactor evidence="3">
        <name>Zn(2+)</name>
        <dbReference type="ChEBI" id="CHEBI:29105"/>
    </cofactor>
    <text evidence="3">Binds 2 Zn(2+) ions per subunit. One is catalytic and the other provides a structural contribution.</text>
</comment>
<keyword evidence="3" id="KW-0862">Zinc</keyword>
<dbReference type="Gene3D" id="3.20.20.70">
    <property type="entry name" value="Aldolase class I"/>
    <property type="match status" value="1"/>
</dbReference>
<keyword evidence="3" id="KW-0479">Metal-binding</keyword>
<reference evidence="4 5" key="1">
    <citation type="submission" date="2018-03" db="EMBL/GenBank/DDBJ databases">
        <title>Whole genome sequencing of Histamine producing bacteria.</title>
        <authorList>
            <person name="Butler K."/>
        </authorList>
    </citation>
    <scope>NUCLEOTIDE SEQUENCE [LARGE SCALE GENOMIC DNA]</scope>
    <source>
        <strain evidence="4 5">DSM 19138</strain>
    </source>
</reference>
<evidence type="ECO:0000256" key="2">
    <source>
        <dbReference type="PIRSR" id="PIRSR001359-2"/>
    </source>
</evidence>
<dbReference type="SUPFAM" id="SSF51569">
    <property type="entry name" value="Aldolase"/>
    <property type="match status" value="1"/>
</dbReference>
<dbReference type="Pfam" id="PF01116">
    <property type="entry name" value="F_bP_aldolase"/>
    <property type="match status" value="1"/>
</dbReference>
<dbReference type="GO" id="GO:0008270">
    <property type="term" value="F:zinc ion binding"/>
    <property type="evidence" value="ECO:0007669"/>
    <property type="project" value="InterPro"/>
</dbReference>
<dbReference type="InterPro" id="IPR050246">
    <property type="entry name" value="Class_II_FBP_aldolase"/>
</dbReference>
<dbReference type="GO" id="GO:0005975">
    <property type="term" value="P:carbohydrate metabolic process"/>
    <property type="evidence" value="ECO:0007669"/>
    <property type="project" value="InterPro"/>
</dbReference>
<evidence type="ECO:0000313" key="4">
    <source>
        <dbReference type="EMBL" id="PSW16560.1"/>
    </source>
</evidence>
<comment type="caution">
    <text evidence="4">The sequence shown here is derived from an EMBL/GenBank/DDBJ whole genome shotgun (WGS) entry which is preliminary data.</text>
</comment>
<dbReference type="GO" id="GO:0016832">
    <property type="term" value="F:aldehyde-lyase activity"/>
    <property type="evidence" value="ECO:0007669"/>
    <property type="project" value="InterPro"/>
</dbReference>
<feature type="binding site" evidence="3">
    <location>
        <position position="201"/>
    </location>
    <ligand>
        <name>Zn(2+)</name>
        <dbReference type="ChEBI" id="CHEBI:29105"/>
        <label>1</label>
        <note>catalytic</note>
    </ligand>
</feature>
<proteinExistence type="predicted"/>
<name>A0A2T3NM35_9GAMM</name>
<organism evidence="4 5">
    <name type="scientific">Photobacterium rosenbergii</name>
    <dbReference type="NCBI Taxonomy" id="294936"/>
    <lineage>
        <taxon>Bacteria</taxon>
        <taxon>Pseudomonadati</taxon>
        <taxon>Pseudomonadota</taxon>
        <taxon>Gammaproteobacteria</taxon>
        <taxon>Vibrionales</taxon>
        <taxon>Vibrionaceae</taxon>
        <taxon>Photobacterium</taxon>
    </lineage>
</organism>
<feature type="active site" description="Proton donor" evidence="1">
    <location>
        <position position="80"/>
    </location>
</feature>
<dbReference type="InterPro" id="IPR013785">
    <property type="entry name" value="Aldolase_TIM"/>
</dbReference>
<dbReference type="RefSeq" id="WP_107297181.1">
    <property type="nucleotide sequence ID" value="NZ_PYMB01000001.1"/>
</dbReference>
<feature type="binding site" evidence="2">
    <location>
        <begin position="202"/>
        <end position="204"/>
    </location>
    <ligand>
        <name>dihydroxyacetone phosphate</name>
        <dbReference type="ChEBI" id="CHEBI:57642"/>
    </ligand>
</feature>
<dbReference type="CDD" id="cd00947">
    <property type="entry name" value="TBP_aldolase_IIB"/>
    <property type="match status" value="1"/>
</dbReference>
<feature type="binding site" evidence="3">
    <location>
        <position position="81"/>
    </location>
    <ligand>
        <name>Zn(2+)</name>
        <dbReference type="ChEBI" id="CHEBI:29105"/>
        <label>1</label>
        <note>catalytic</note>
    </ligand>
</feature>
<dbReference type="PANTHER" id="PTHR30304:SF0">
    <property type="entry name" value="D-TAGATOSE-1,6-BISPHOSPHATE ALDOLASE SUBUNIT GATY-RELATED"/>
    <property type="match status" value="1"/>
</dbReference>
<evidence type="ECO:0000256" key="3">
    <source>
        <dbReference type="PIRSR" id="PIRSR001359-3"/>
    </source>
</evidence>
<dbReference type="EMBL" id="PYMB01000001">
    <property type="protein sequence ID" value="PSW16560.1"/>
    <property type="molecule type" value="Genomic_DNA"/>
</dbReference>
<sequence>MKTLSELLAQYHQTGDCLIGFNFNDVWDVQAICQAAQERNQPVMLMAYTKVVEVLGLDLIQAIVERMKARYSVPIYLHLDHCDDVEMCMQAVDVGFDSVMIDGSALPLEENIERTIKVVNYAHAKGAVVEAEIGKIRGRGMTDDDYLASVADVKRLAEETGVDMIAVGIGTAHGHYQGKPEINFERLQQIHQSVSTPLVLHGGTGIPEEDIRHSMTFGITKINVGTAIHTAYMQNLGKQITKDGIDAYPPTTISEILPQVKNEVVKYFEMVNPSQVV</sequence>
<dbReference type="PANTHER" id="PTHR30304">
    <property type="entry name" value="D-TAGATOSE-1,6-BISPHOSPHATE ALDOLASE"/>
    <property type="match status" value="1"/>
</dbReference>
<feature type="binding site" evidence="3">
    <location>
        <position position="173"/>
    </location>
    <ligand>
        <name>Zn(2+)</name>
        <dbReference type="ChEBI" id="CHEBI:29105"/>
        <label>1</label>
        <note>catalytic</note>
    </ligand>
</feature>